<dbReference type="Proteomes" id="UP000235963">
    <property type="component" value="Unassembled WGS sequence"/>
</dbReference>
<dbReference type="InterPro" id="IPR035069">
    <property type="entry name" value="TTHA1013/TTHA0281-like"/>
</dbReference>
<dbReference type="EMBL" id="LOCM01000020">
    <property type="protein sequence ID" value="PND47750.1"/>
    <property type="molecule type" value="Genomic_DNA"/>
</dbReference>
<sequence length="128" mass="14803">MLEKILYPCIITEEDNVFYVNFPDIKACFTDGDTLEEAIYNAKDVLTGVLIDMIANNEEFPKPIFPKYEENEKVVFIDVLKSYIYSKADNRSIKKTLTIPKWLNDLGTEQDINFSQLLQEALKEKLNA</sequence>
<dbReference type="Gene3D" id="3.30.160.250">
    <property type="match status" value="1"/>
</dbReference>
<feature type="domain" description="HicB-like antitoxin of toxin-antitoxin system" evidence="1">
    <location>
        <begin position="7"/>
        <end position="64"/>
    </location>
</feature>
<dbReference type="OrthoDB" id="5419659at2"/>
<dbReference type="RefSeq" id="WP_102777433.1">
    <property type="nucleotide sequence ID" value="NZ_CBCSGP010000010.1"/>
</dbReference>
<gene>
    <name evidence="2" type="ORF">AT575_04980</name>
</gene>
<reference evidence="2 3" key="1">
    <citation type="submission" date="2015-12" db="EMBL/GenBank/DDBJ databases">
        <title>Streptococcus penaeicida sp. nov.</title>
        <authorList>
            <person name="Gomez-Gil B."/>
            <person name="Morales-Covarrubias M."/>
        </authorList>
    </citation>
    <scope>NUCLEOTIDE SEQUENCE [LARGE SCALE GENOMIC DNA]</scope>
    <source>
        <strain evidence="2 3">CAIM 1838</strain>
    </source>
</reference>
<keyword evidence="3" id="KW-1185">Reference proteome</keyword>
<dbReference type="SUPFAM" id="SSF143100">
    <property type="entry name" value="TTHA1013/TTHA0281-like"/>
    <property type="match status" value="1"/>
</dbReference>
<dbReference type="PANTHER" id="PTHR34504:SF4">
    <property type="entry name" value="ANTITOXIN HICB"/>
    <property type="match status" value="1"/>
</dbReference>
<evidence type="ECO:0000313" key="2">
    <source>
        <dbReference type="EMBL" id="PND47750.1"/>
    </source>
</evidence>
<evidence type="ECO:0000313" key="3">
    <source>
        <dbReference type="Proteomes" id="UP000235963"/>
    </source>
</evidence>
<proteinExistence type="predicted"/>
<dbReference type="Pfam" id="PF15919">
    <property type="entry name" value="HicB_lk_antitox"/>
    <property type="match status" value="1"/>
</dbReference>
<protein>
    <submittedName>
        <fullName evidence="2">Antitoxin HicB</fullName>
    </submittedName>
</protein>
<comment type="caution">
    <text evidence="2">The sequence shown here is derived from an EMBL/GenBank/DDBJ whole genome shotgun (WGS) entry which is preliminary data.</text>
</comment>
<evidence type="ECO:0000259" key="1">
    <source>
        <dbReference type="Pfam" id="PF15919"/>
    </source>
</evidence>
<dbReference type="InterPro" id="IPR031807">
    <property type="entry name" value="HicB-like"/>
</dbReference>
<dbReference type="AlphaFoldDB" id="A0A2N8LC68"/>
<dbReference type="PANTHER" id="PTHR34504">
    <property type="entry name" value="ANTITOXIN HICB"/>
    <property type="match status" value="1"/>
</dbReference>
<accession>A0A2N8LC68</accession>
<dbReference type="InterPro" id="IPR051404">
    <property type="entry name" value="TA_system_antitoxin"/>
</dbReference>
<name>A0A2N8LC68_9STRE</name>
<organism evidence="2 3">
    <name type="scientific">Streptococcus penaeicida</name>
    <dbReference type="NCBI Taxonomy" id="1765960"/>
    <lineage>
        <taxon>Bacteria</taxon>
        <taxon>Bacillati</taxon>
        <taxon>Bacillota</taxon>
        <taxon>Bacilli</taxon>
        <taxon>Lactobacillales</taxon>
        <taxon>Streptococcaceae</taxon>
        <taxon>Streptococcus</taxon>
    </lineage>
</organism>